<organism evidence="10 11">
    <name type="scientific">Candidatus Dojkabacteria bacterium</name>
    <dbReference type="NCBI Taxonomy" id="2099670"/>
    <lineage>
        <taxon>Bacteria</taxon>
        <taxon>Candidatus Dojkabacteria</taxon>
    </lineage>
</organism>
<dbReference type="EMBL" id="JAGQLK010000141">
    <property type="protein sequence ID" value="MCA9383806.1"/>
    <property type="molecule type" value="Genomic_DNA"/>
</dbReference>
<name>A0A955L6U8_9BACT</name>
<dbReference type="PANTHER" id="PTHR10745">
    <property type="entry name" value="GLYCYL-TRNA SYNTHETASE/DNA POLYMERASE SUBUNIT GAMMA-2"/>
    <property type="match status" value="1"/>
</dbReference>
<dbReference type="InterPro" id="IPR036621">
    <property type="entry name" value="Anticodon-bd_dom_sf"/>
</dbReference>
<sequence length="461" mass="53161">MDSTVTLEQIVAWAKRRGFIFQTSTIYGGLANNYDYGPYGATLKNNIRNHWWNTFVEKRNDVVGLDGAIITHPTVWEASGHTSSFSDPLVEDTVNHKRYRADHVIEAWANKKGEEVNTEAMDLNAMSKFISDNKILSEDGNALSDAREFNLLFETHIGAVEAEKDTAYLRGETAQSIFVNYKNILDTMRVRIPFGIAQIGKAFRNEITKGQFIFRTIEFEQMEIEYFIHPEADWDSIMQQWLEDMKQFYLDLGADSDNVRFREHDKEELSHYSKRTYDPEFKFDFGWKEIAGLAYRTDFDLSQHAKFSSKKLEYRDPQTNEVYVPHVVEPSFGLTRAVLVALYSAYKEEDLGDGKSRVVMKFPAHIAPVKAAIFPLQKDDKLVAKAEELFNELNSEFQCEFDNAGNIGKMYRRQDEIGTPFCITVDYDTLEKGTVTIRDRDTMEQETISIDEVKAYILEKI</sequence>
<keyword evidence="6" id="KW-0067">ATP-binding</keyword>
<accession>A0A955L6U8</accession>
<evidence type="ECO:0000259" key="9">
    <source>
        <dbReference type="PROSITE" id="PS50862"/>
    </source>
</evidence>
<evidence type="ECO:0000256" key="7">
    <source>
        <dbReference type="ARBA" id="ARBA00022917"/>
    </source>
</evidence>
<evidence type="ECO:0000256" key="5">
    <source>
        <dbReference type="ARBA" id="ARBA00022741"/>
    </source>
</evidence>
<keyword evidence="3" id="KW-0963">Cytoplasm</keyword>
<dbReference type="GO" id="GO:0005737">
    <property type="term" value="C:cytoplasm"/>
    <property type="evidence" value="ECO:0007669"/>
    <property type="project" value="InterPro"/>
</dbReference>
<gene>
    <name evidence="10" type="ORF">KC909_05580</name>
</gene>
<dbReference type="Proteomes" id="UP000783287">
    <property type="component" value="Unassembled WGS sequence"/>
</dbReference>
<dbReference type="SUPFAM" id="SSF52954">
    <property type="entry name" value="Class II aaRS ABD-related"/>
    <property type="match status" value="1"/>
</dbReference>
<protein>
    <recommendedName>
        <fullName evidence="2">glycine--tRNA ligase</fullName>
        <ecNumber evidence="2">6.1.1.14</ecNumber>
    </recommendedName>
</protein>
<dbReference type="EC" id="6.1.1.14" evidence="2"/>
<dbReference type="GO" id="GO:0004081">
    <property type="term" value="F:bis(5'-nucleosyl)-tetraphosphatase (asymmetrical) activity"/>
    <property type="evidence" value="ECO:0007669"/>
    <property type="project" value="UniProtKB-ARBA"/>
</dbReference>
<evidence type="ECO:0000313" key="11">
    <source>
        <dbReference type="Proteomes" id="UP000783287"/>
    </source>
</evidence>
<dbReference type="GO" id="GO:0006426">
    <property type="term" value="P:glycyl-tRNA aminoacylation"/>
    <property type="evidence" value="ECO:0007669"/>
    <property type="project" value="InterPro"/>
</dbReference>
<dbReference type="CDD" id="cd00858">
    <property type="entry name" value="GlyRS_anticodon"/>
    <property type="match status" value="1"/>
</dbReference>
<evidence type="ECO:0000256" key="1">
    <source>
        <dbReference type="ARBA" id="ARBA00008226"/>
    </source>
</evidence>
<dbReference type="InterPro" id="IPR045864">
    <property type="entry name" value="aa-tRNA-synth_II/BPL/LPL"/>
</dbReference>
<dbReference type="Pfam" id="PF03129">
    <property type="entry name" value="HGTP_anticodon"/>
    <property type="match status" value="1"/>
</dbReference>
<keyword evidence="5" id="KW-0547">Nucleotide-binding</keyword>
<dbReference type="Pfam" id="PF00587">
    <property type="entry name" value="tRNA-synt_2b"/>
    <property type="match status" value="1"/>
</dbReference>
<dbReference type="GO" id="GO:1990742">
    <property type="term" value="C:microvesicle"/>
    <property type="evidence" value="ECO:0007669"/>
    <property type="project" value="UniProtKB-ARBA"/>
</dbReference>
<comment type="caution">
    <text evidence="10">The sequence shown here is derived from an EMBL/GenBank/DDBJ whole genome shotgun (WGS) entry which is preliminary data.</text>
</comment>
<dbReference type="InterPro" id="IPR027031">
    <property type="entry name" value="Gly-tRNA_synthase/POLG2"/>
</dbReference>
<evidence type="ECO:0000256" key="3">
    <source>
        <dbReference type="ARBA" id="ARBA00022490"/>
    </source>
</evidence>
<dbReference type="InterPro" id="IPR006195">
    <property type="entry name" value="aa-tRNA-synth_II"/>
</dbReference>
<evidence type="ECO:0000256" key="6">
    <source>
        <dbReference type="ARBA" id="ARBA00022840"/>
    </source>
</evidence>
<evidence type="ECO:0000256" key="4">
    <source>
        <dbReference type="ARBA" id="ARBA00022598"/>
    </source>
</evidence>
<proteinExistence type="inferred from homology"/>
<evidence type="ECO:0000256" key="2">
    <source>
        <dbReference type="ARBA" id="ARBA00012829"/>
    </source>
</evidence>
<dbReference type="CDD" id="cd00774">
    <property type="entry name" value="GlyRS-like_core"/>
    <property type="match status" value="1"/>
</dbReference>
<dbReference type="SUPFAM" id="SSF55681">
    <property type="entry name" value="Class II aaRS and biotin synthetases"/>
    <property type="match status" value="1"/>
</dbReference>
<feature type="domain" description="Aminoacyl-transfer RNA synthetases class-II family profile" evidence="9">
    <location>
        <begin position="8"/>
        <end position="375"/>
    </location>
</feature>
<evidence type="ECO:0000256" key="8">
    <source>
        <dbReference type="ARBA" id="ARBA00023146"/>
    </source>
</evidence>
<dbReference type="InterPro" id="IPR004154">
    <property type="entry name" value="Anticodon-bd"/>
</dbReference>
<dbReference type="FunFam" id="3.40.50.800:FF:000002">
    <property type="entry name" value="Glycine--tRNA ligase"/>
    <property type="match status" value="1"/>
</dbReference>
<keyword evidence="8" id="KW-0030">Aminoacyl-tRNA synthetase</keyword>
<dbReference type="PROSITE" id="PS50862">
    <property type="entry name" value="AA_TRNA_LIGASE_II"/>
    <property type="match status" value="1"/>
</dbReference>
<dbReference type="InterPro" id="IPR002314">
    <property type="entry name" value="aa-tRNA-synt_IIb"/>
</dbReference>
<dbReference type="GO" id="GO:0070062">
    <property type="term" value="C:extracellular exosome"/>
    <property type="evidence" value="ECO:0007669"/>
    <property type="project" value="UniProtKB-ARBA"/>
</dbReference>
<keyword evidence="7" id="KW-0648">Protein biosynthesis</keyword>
<dbReference type="GO" id="GO:0004820">
    <property type="term" value="F:glycine-tRNA ligase activity"/>
    <property type="evidence" value="ECO:0007669"/>
    <property type="project" value="UniProtKB-EC"/>
</dbReference>
<dbReference type="Gene3D" id="3.30.40.230">
    <property type="match status" value="1"/>
</dbReference>
<reference evidence="10" key="1">
    <citation type="submission" date="2020-04" db="EMBL/GenBank/DDBJ databases">
        <authorList>
            <person name="Zhang T."/>
        </authorList>
    </citation>
    <scope>NUCLEOTIDE SEQUENCE</scope>
    <source>
        <strain evidence="10">HKST-UBA14</strain>
    </source>
</reference>
<evidence type="ECO:0000313" key="10">
    <source>
        <dbReference type="EMBL" id="MCA9383806.1"/>
    </source>
</evidence>
<keyword evidence="4 10" id="KW-0436">Ligase</keyword>
<dbReference type="NCBIfam" id="NF003211">
    <property type="entry name" value="PRK04173.1"/>
    <property type="match status" value="1"/>
</dbReference>
<dbReference type="InterPro" id="IPR033731">
    <property type="entry name" value="GlyRS-like_core"/>
</dbReference>
<comment type="similarity">
    <text evidence="1">Belongs to the class-II aminoacyl-tRNA synthetase family.</text>
</comment>
<dbReference type="GO" id="GO:0005524">
    <property type="term" value="F:ATP binding"/>
    <property type="evidence" value="ECO:0007669"/>
    <property type="project" value="UniProtKB-KW"/>
</dbReference>
<dbReference type="Gene3D" id="3.40.50.800">
    <property type="entry name" value="Anticodon-binding domain"/>
    <property type="match status" value="1"/>
</dbReference>
<dbReference type="AlphaFoldDB" id="A0A955L6U8"/>
<reference evidence="10" key="2">
    <citation type="journal article" date="2021" name="Microbiome">
        <title>Successional dynamics and alternative stable states in a saline activated sludge microbial community over 9 years.</title>
        <authorList>
            <person name="Wang Y."/>
            <person name="Ye J."/>
            <person name="Ju F."/>
            <person name="Liu L."/>
            <person name="Boyd J.A."/>
            <person name="Deng Y."/>
            <person name="Parks D.H."/>
            <person name="Jiang X."/>
            <person name="Yin X."/>
            <person name="Woodcroft B.J."/>
            <person name="Tyson G.W."/>
            <person name="Hugenholtz P."/>
            <person name="Polz M.F."/>
            <person name="Zhang T."/>
        </authorList>
    </citation>
    <scope>NUCLEOTIDE SEQUENCE</scope>
    <source>
        <strain evidence="10">HKST-UBA14</strain>
    </source>
</reference>
<dbReference type="InterPro" id="IPR002315">
    <property type="entry name" value="tRNA-synt_gly"/>
</dbReference>
<dbReference type="Gene3D" id="3.30.930.10">
    <property type="entry name" value="Bira Bifunctional Protein, Domain 2"/>
    <property type="match status" value="1"/>
</dbReference>
<dbReference type="PRINTS" id="PR01043">
    <property type="entry name" value="TRNASYNTHGLY"/>
</dbReference>
<dbReference type="PANTHER" id="PTHR10745:SF8">
    <property type="entry name" value="DNA POLYMERASE SUBUNIT GAMMA-2, MITOCHONDRIAL"/>
    <property type="match status" value="1"/>
</dbReference>
<dbReference type="NCBIfam" id="TIGR00389">
    <property type="entry name" value="glyS_dimeric"/>
    <property type="match status" value="1"/>
</dbReference>
<dbReference type="GO" id="GO:0015966">
    <property type="term" value="P:diadenosine tetraphosphate biosynthetic process"/>
    <property type="evidence" value="ECO:0007669"/>
    <property type="project" value="UniProtKB-ARBA"/>
</dbReference>